<feature type="domain" description="ChsH2 rubredoxin-like zinc ribbon" evidence="2">
    <location>
        <begin position="23"/>
        <end position="58"/>
    </location>
</feature>
<dbReference type="Gene3D" id="6.10.30.10">
    <property type="match status" value="1"/>
</dbReference>
<name>A0A059MVN6_9NOCA</name>
<sequence length="151" mass="17119">MTATELATEPWGPAPDGLDQPYWDGLLAGELRLQRCSDCRTWIWGPQAICGHCHSFDLGWETVEPAGTVYSWNRSWYPYMDEYAERLPYVTVLVELPHAGGRRVLGILADDIDANPEIGDRVVGVFERTEGAAWPLLRWRRADSIVEGEMR</sequence>
<keyword evidence="5" id="KW-1185">Reference proteome</keyword>
<dbReference type="InterPro" id="IPR002878">
    <property type="entry name" value="ChsH2_C"/>
</dbReference>
<protein>
    <submittedName>
        <fullName evidence="4">Zinc ribbon domain-containing protein</fullName>
    </submittedName>
</protein>
<gene>
    <name evidence="4" type="ORF">OCS65_23460</name>
    <name evidence="3" type="ORF">RAJCM14343_2966</name>
</gene>
<evidence type="ECO:0000313" key="6">
    <source>
        <dbReference type="Proteomes" id="UP001163947"/>
    </source>
</evidence>
<dbReference type="Proteomes" id="UP000325466">
    <property type="component" value="Unassembled WGS sequence"/>
</dbReference>
<evidence type="ECO:0000259" key="2">
    <source>
        <dbReference type="Pfam" id="PF12172"/>
    </source>
</evidence>
<dbReference type="RefSeq" id="WP_006936317.1">
    <property type="nucleotide sequence ID" value="NZ_BAAAYP010000042.1"/>
</dbReference>
<dbReference type="EMBL" id="BLAH01000086">
    <property type="protein sequence ID" value="GES37711.1"/>
    <property type="molecule type" value="Genomic_DNA"/>
</dbReference>
<dbReference type="Proteomes" id="UP001163947">
    <property type="component" value="Chromosome"/>
</dbReference>
<proteinExistence type="predicted"/>
<evidence type="ECO:0000313" key="5">
    <source>
        <dbReference type="Proteomes" id="UP000325466"/>
    </source>
</evidence>
<evidence type="ECO:0000259" key="1">
    <source>
        <dbReference type="Pfam" id="PF01796"/>
    </source>
</evidence>
<accession>A0A059MVN6</accession>
<dbReference type="InterPro" id="IPR052513">
    <property type="entry name" value="Thioester_dehydratase-like"/>
</dbReference>
<reference evidence="3 5" key="1">
    <citation type="journal article" date="2018" name="Biodegradation">
        <title>1,4-Dioxane degradation characteristics of Rhodococcus aetherivorans JCM 14343.</title>
        <authorList>
            <person name="Inoue D."/>
            <person name="Tsunoda T."/>
            <person name="Yamamoto N."/>
            <person name="Ike M."/>
            <person name="Sei K."/>
        </authorList>
    </citation>
    <scope>NUCLEOTIDE SEQUENCE [LARGE SCALE GENOMIC DNA]</scope>
    <source>
        <strain evidence="3 5">JCM 14343</strain>
    </source>
</reference>
<dbReference type="SUPFAM" id="SSF50249">
    <property type="entry name" value="Nucleic acid-binding proteins"/>
    <property type="match status" value="1"/>
</dbReference>
<dbReference type="GeneID" id="83623440"/>
<evidence type="ECO:0000313" key="4">
    <source>
        <dbReference type="EMBL" id="UYF93366.1"/>
    </source>
</evidence>
<dbReference type="EMBL" id="CP106982">
    <property type="protein sequence ID" value="UYF93366.1"/>
    <property type="molecule type" value="Genomic_DNA"/>
</dbReference>
<dbReference type="PANTHER" id="PTHR34075:SF5">
    <property type="entry name" value="BLR3430 PROTEIN"/>
    <property type="match status" value="1"/>
</dbReference>
<reference evidence="4" key="3">
    <citation type="submission" date="2022-09" db="EMBL/GenBank/DDBJ databases">
        <title>The genome sequence of Rhodococcus aetherivorans N1.</title>
        <authorList>
            <person name="Jiang W."/>
        </authorList>
    </citation>
    <scope>NUCLEOTIDE SEQUENCE</scope>
    <source>
        <strain evidence="4">N1</strain>
    </source>
</reference>
<accession>N1M7P9</accession>
<dbReference type="Pfam" id="PF12172">
    <property type="entry name" value="zf-ChsH2"/>
    <property type="match status" value="1"/>
</dbReference>
<dbReference type="InterPro" id="IPR022002">
    <property type="entry name" value="ChsH2_Znr"/>
</dbReference>
<dbReference type="PANTHER" id="PTHR34075">
    <property type="entry name" value="BLR3430 PROTEIN"/>
    <property type="match status" value="1"/>
</dbReference>
<dbReference type="InterPro" id="IPR012340">
    <property type="entry name" value="NA-bd_OB-fold"/>
</dbReference>
<organism evidence="4 6">
    <name type="scientific">Rhodococcus aetherivorans</name>
    <dbReference type="NCBI Taxonomy" id="191292"/>
    <lineage>
        <taxon>Bacteria</taxon>
        <taxon>Bacillati</taxon>
        <taxon>Actinomycetota</taxon>
        <taxon>Actinomycetes</taxon>
        <taxon>Mycobacteriales</taxon>
        <taxon>Nocardiaceae</taxon>
        <taxon>Rhodococcus</taxon>
    </lineage>
</organism>
<dbReference type="Pfam" id="PF01796">
    <property type="entry name" value="OB_ChsH2_C"/>
    <property type="match status" value="1"/>
</dbReference>
<feature type="domain" description="ChsH2 C-terminal OB-fold" evidence="1">
    <location>
        <begin position="60"/>
        <end position="126"/>
    </location>
</feature>
<reference evidence="3" key="2">
    <citation type="submission" date="2019-10" db="EMBL/GenBank/DDBJ databases">
        <title>Draft genome sequence of Rhodococcus aetherivorans JCM 14343.</title>
        <authorList>
            <person name="Inoue D."/>
            <person name="Nakazawa M."/>
            <person name="Yamamoto N."/>
            <person name="Sei K."/>
            <person name="Ike M."/>
        </authorList>
    </citation>
    <scope>NUCLEOTIDE SEQUENCE</scope>
    <source>
        <strain evidence="3">JCM 14343</strain>
    </source>
</reference>
<dbReference type="AlphaFoldDB" id="A0A059MVN6"/>
<evidence type="ECO:0000313" key="3">
    <source>
        <dbReference type="EMBL" id="GES37711.1"/>
    </source>
</evidence>